<gene>
    <name evidence="3" type="ORF">JYZ213_LOCUS36814</name>
</gene>
<evidence type="ECO:0000313" key="3">
    <source>
        <dbReference type="EMBL" id="CAF1383824.1"/>
    </source>
</evidence>
<feature type="domain" description="Nudix hydrolase" evidence="2">
    <location>
        <begin position="181"/>
        <end position="308"/>
    </location>
</feature>
<evidence type="ECO:0000259" key="2">
    <source>
        <dbReference type="Pfam" id="PF00293"/>
    </source>
</evidence>
<dbReference type="InterPro" id="IPR000086">
    <property type="entry name" value="NUDIX_hydrolase_dom"/>
</dbReference>
<feature type="compositionally biased region" description="Basic and acidic residues" evidence="1">
    <location>
        <begin position="1"/>
        <end position="11"/>
    </location>
</feature>
<proteinExistence type="predicted"/>
<dbReference type="EMBL" id="CAJNOG010000924">
    <property type="protein sequence ID" value="CAF1383824.1"/>
    <property type="molecule type" value="Genomic_DNA"/>
</dbReference>
<dbReference type="Proteomes" id="UP000663845">
    <property type="component" value="Unassembled WGS sequence"/>
</dbReference>
<dbReference type="InterPro" id="IPR015797">
    <property type="entry name" value="NUDIX_hydrolase-like_dom_sf"/>
</dbReference>
<reference evidence="3" key="1">
    <citation type="submission" date="2021-02" db="EMBL/GenBank/DDBJ databases">
        <authorList>
            <person name="Nowell W R."/>
        </authorList>
    </citation>
    <scope>NUCLEOTIDE SEQUENCE</scope>
</reference>
<dbReference type="GO" id="GO:0005737">
    <property type="term" value="C:cytoplasm"/>
    <property type="evidence" value="ECO:0007669"/>
    <property type="project" value="TreeGrafter"/>
</dbReference>
<accession>A0A815K1C4</accession>
<evidence type="ECO:0000256" key="1">
    <source>
        <dbReference type="SAM" id="MobiDB-lite"/>
    </source>
</evidence>
<comment type="caution">
    <text evidence="3">The sequence shown here is derived from an EMBL/GenBank/DDBJ whole genome shotgun (WGS) entry which is preliminary data.</text>
</comment>
<dbReference type="GO" id="GO:0006402">
    <property type="term" value="P:mRNA catabolic process"/>
    <property type="evidence" value="ECO:0007669"/>
    <property type="project" value="TreeGrafter"/>
</dbReference>
<dbReference type="Pfam" id="PF00293">
    <property type="entry name" value="NUDIX"/>
    <property type="match status" value="1"/>
</dbReference>
<dbReference type="GO" id="GO:0034353">
    <property type="term" value="F:mRNA 5'-diphosphatase activity"/>
    <property type="evidence" value="ECO:0007669"/>
    <property type="project" value="TreeGrafter"/>
</dbReference>
<feature type="region of interest" description="Disordered" evidence="1">
    <location>
        <begin position="1"/>
        <end position="20"/>
    </location>
</feature>
<dbReference type="AlphaFoldDB" id="A0A815K1C4"/>
<protein>
    <recommendedName>
        <fullName evidence="2">Nudix hydrolase domain-containing protein</fullName>
    </recommendedName>
</protein>
<dbReference type="PANTHER" id="PTHR23114">
    <property type="entry name" value="M7GPPPN-MRNA HYDROLASE"/>
    <property type="match status" value="1"/>
</dbReference>
<sequence>MEPRDDEKLGVEEMDTECSSNELNQYDERNINKVILFKSNSSTKTFKNEIPFSHNTKLYAHRISFVNLSVNEVEFNKCVEKTPSQSHEFPSAVAKVFRDVDRKTVCNIIREIMDLETQCWTEYNNLVVHKENSTNSMCADRLLQERFKECVTTMQYGHTYRNQILQYITEAAFKIPSYGALIINSKQQNHKGTWGAPKGHSELKANDEWETPKETCLREILEELKIKLINSNKTLTIHNIDQYFQLDTCLYLECSIKMNNNNCGRQVGLFVVHIDENKFNIELLDKKENQNCKWFELRTILEDMSKDKYDRYYTLRPFVEYLKRHPTLLQNEIRFGIK</sequence>
<dbReference type="Gene3D" id="3.90.79.10">
    <property type="entry name" value="Nucleoside Triphosphate Pyrophosphohydrolase"/>
    <property type="match status" value="1"/>
</dbReference>
<name>A0A815K1C4_9BILA</name>
<organism evidence="3 4">
    <name type="scientific">Adineta steineri</name>
    <dbReference type="NCBI Taxonomy" id="433720"/>
    <lineage>
        <taxon>Eukaryota</taxon>
        <taxon>Metazoa</taxon>
        <taxon>Spiralia</taxon>
        <taxon>Gnathifera</taxon>
        <taxon>Rotifera</taxon>
        <taxon>Eurotatoria</taxon>
        <taxon>Bdelloidea</taxon>
        <taxon>Adinetida</taxon>
        <taxon>Adinetidae</taxon>
        <taxon>Adineta</taxon>
    </lineage>
</organism>
<dbReference type="PANTHER" id="PTHR23114:SF17">
    <property type="entry name" value="M7GPPPN-MRNA HYDROLASE"/>
    <property type="match status" value="1"/>
</dbReference>
<evidence type="ECO:0000313" key="4">
    <source>
        <dbReference type="Proteomes" id="UP000663845"/>
    </source>
</evidence>
<dbReference type="SUPFAM" id="SSF55811">
    <property type="entry name" value="Nudix"/>
    <property type="match status" value="1"/>
</dbReference>